<dbReference type="RefSeq" id="WP_188790810.1">
    <property type="nucleotide sequence ID" value="NZ_BMJV01000005.1"/>
</dbReference>
<dbReference type="Proteomes" id="UP000617145">
    <property type="component" value="Unassembled WGS sequence"/>
</dbReference>
<dbReference type="EMBL" id="BMJV01000005">
    <property type="protein sequence ID" value="GGG77274.1"/>
    <property type="molecule type" value="Genomic_DNA"/>
</dbReference>
<accession>A0A8J2ZKX2</accession>
<evidence type="ECO:0000259" key="2">
    <source>
        <dbReference type="Pfam" id="PF01266"/>
    </source>
</evidence>
<feature type="domain" description="FAD dependent oxidoreductase" evidence="2">
    <location>
        <begin position="4"/>
        <end position="399"/>
    </location>
</feature>
<dbReference type="Gene3D" id="3.50.50.60">
    <property type="entry name" value="FAD/NAD(P)-binding domain"/>
    <property type="match status" value="2"/>
</dbReference>
<keyword evidence="4" id="KW-1185">Reference proteome</keyword>
<dbReference type="InterPro" id="IPR006076">
    <property type="entry name" value="FAD-dep_OxRdtase"/>
</dbReference>
<dbReference type="SUPFAM" id="SSF54373">
    <property type="entry name" value="FAD-linked reductases, C-terminal domain"/>
    <property type="match status" value="1"/>
</dbReference>
<dbReference type="PANTHER" id="PTHR13847:SF289">
    <property type="entry name" value="GLYCINE OXIDASE"/>
    <property type="match status" value="1"/>
</dbReference>
<dbReference type="GO" id="GO:0016491">
    <property type="term" value="F:oxidoreductase activity"/>
    <property type="evidence" value="ECO:0007669"/>
    <property type="project" value="UniProtKB-KW"/>
</dbReference>
<dbReference type="PANTHER" id="PTHR13847">
    <property type="entry name" value="SARCOSINE DEHYDROGENASE-RELATED"/>
    <property type="match status" value="1"/>
</dbReference>
<gene>
    <name evidence="3" type="ORF">GCM10011415_27710</name>
</gene>
<comment type="caution">
    <text evidence="3">The sequence shown here is derived from an EMBL/GenBank/DDBJ whole genome shotgun (WGS) entry which is preliminary data.</text>
</comment>
<reference evidence="3" key="1">
    <citation type="journal article" date="2014" name="Int. J. Syst. Evol. Microbiol.">
        <title>Complete genome sequence of Corynebacterium casei LMG S-19264T (=DSM 44701T), isolated from a smear-ripened cheese.</title>
        <authorList>
            <consortium name="US DOE Joint Genome Institute (JGI-PGF)"/>
            <person name="Walter F."/>
            <person name="Albersmeier A."/>
            <person name="Kalinowski J."/>
            <person name="Ruckert C."/>
        </authorList>
    </citation>
    <scope>NUCLEOTIDE SEQUENCE</scope>
    <source>
        <strain evidence="3">CGMCC 1.15762</strain>
    </source>
</reference>
<dbReference type="SUPFAM" id="SSF51905">
    <property type="entry name" value="FAD/NAD(P)-binding domain"/>
    <property type="match status" value="1"/>
</dbReference>
<keyword evidence="1" id="KW-0560">Oxidoreductase</keyword>
<organism evidence="3 4">
    <name type="scientific">Salipiger pallidus</name>
    <dbReference type="NCBI Taxonomy" id="1775170"/>
    <lineage>
        <taxon>Bacteria</taxon>
        <taxon>Pseudomonadati</taxon>
        <taxon>Pseudomonadota</taxon>
        <taxon>Alphaproteobacteria</taxon>
        <taxon>Rhodobacterales</taxon>
        <taxon>Roseobacteraceae</taxon>
        <taxon>Salipiger</taxon>
    </lineage>
</organism>
<name>A0A8J2ZKX2_9RHOB</name>
<dbReference type="Gene3D" id="3.30.9.10">
    <property type="entry name" value="D-Amino Acid Oxidase, subunit A, domain 2"/>
    <property type="match status" value="1"/>
</dbReference>
<dbReference type="InterPro" id="IPR036188">
    <property type="entry name" value="FAD/NAD-bd_sf"/>
</dbReference>
<protein>
    <submittedName>
        <fullName evidence="3">Dehydrogenase</fullName>
    </submittedName>
</protein>
<sequence length="418" mass="43921">MKADVAVIGAGLIGAHSAYQLVEKGLSVVLIDPGPPGGEQASSFGNASWLSSHSVLPPAYPGVWKQVPSWLTDPLGPLSVSPTYLPKALPWLLRYLASASTVGKLEVLAGHLRSLLAGAPALHAEIAANTGLSHLIDAESGLMHAYRDRAAFEADAMAWRIRRDQGIHYDTLEGEEFRARQPHVTSDYTFGVYVPEAGHCKNPGAYNAGIVANVESRGARRMAAKALNLTQSGGKVTGVETTQGHVSCDAVVIAAGARAKAFAAQAGDKVSLETERGYHVTVEGSHNMPGPATPIMVGDRKVVITRLAHGVRCAGQVEIASVDAPADWRRAEIVRKHIAAMFPELDTSEARVWMGCRPSTPDGLPVIGNASLSGVVHAYGHGHIGLVGSARTGQLVAQLVTGQAPMIDLAPFSAARFS</sequence>
<dbReference type="Pfam" id="PF01266">
    <property type="entry name" value="DAO"/>
    <property type="match status" value="1"/>
</dbReference>
<reference evidence="3" key="2">
    <citation type="submission" date="2020-09" db="EMBL/GenBank/DDBJ databases">
        <authorList>
            <person name="Sun Q."/>
            <person name="Zhou Y."/>
        </authorList>
    </citation>
    <scope>NUCLEOTIDE SEQUENCE</scope>
    <source>
        <strain evidence="3">CGMCC 1.15762</strain>
    </source>
</reference>
<evidence type="ECO:0000313" key="4">
    <source>
        <dbReference type="Proteomes" id="UP000617145"/>
    </source>
</evidence>
<dbReference type="GO" id="GO:0005737">
    <property type="term" value="C:cytoplasm"/>
    <property type="evidence" value="ECO:0007669"/>
    <property type="project" value="TreeGrafter"/>
</dbReference>
<evidence type="ECO:0000256" key="1">
    <source>
        <dbReference type="ARBA" id="ARBA00023002"/>
    </source>
</evidence>
<evidence type="ECO:0000313" key="3">
    <source>
        <dbReference type="EMBL" id="GGG77274.1"/>
    </source>
</evidence>
<proteinExistence type="predicted"/>
<dbReference type="AlphaFoldDB" id="A0A8J2ZKX2"/>